<evidence type="ECO:0000313" key="2">
    <source>
        <dbReference type="Proteomes" id="UP000502665"/>
    </source>
</evidence>
<protein>
    <submittedName>
        <fullName evidence="1">Uncharacterized protein</fullName>
    </submittedName>
</protein>
<accession>A0A6M4WZP0</accession>
<dbReference type="AlphaFoldDB" id="A0A6M4WZP0"/>
<organism evidence="1 2">
    <name type="scientific">Streptomyces asoensis</name>
    <dbReference type="NCBI Taxonomy" id="249586"/>
    <lineage>
        <taxon>Bacteria</taxon>
        <taxon>Bacillati</taxon>
        <taxon>Actinomycetota</taxon>
        <taxon>Actinomycetes</taxon>
        <taxon>Kitasatosporales</taxon>
        <taxon>Streptomycetaceae</taxon>
        <taxon>Streptomyces</taxon>
    </lineage>
</organism>
<gene>
    <name evidence="1" type="ORF">G9272_27005</name>
</gene>
<dbReference type="Proteomes" id="UP000502665">
    <property type="component" value="Chromosome"/>
</dbReference>
<sequence length="225" mass="25800">MPSDDVRVVLAVPTSWNWYFEPKRKGSIAWFAERALRIADGFHPGRGVDVFLYGESKDPEESTDSNYGDAGTEVIRTRLERGSLSEWIGDWAVRPNMDRGLFEDSGPASKVEERLGVGDAPWYGRPLPAVRAIGEWNAGHEGTTLVLFWLDRMTQAEEMAQFIGRYDDDATFWQLFGDADDIHYSFWTRQGMHQGKVLPQLNFHIGRRWSRRAILRGFSRWTKNG</sequence>
<dbReference type="RefSeq" id="WP_171398916.1">
    <property type="nucleotide sequence ID" value="NZ_CP049838.1"/>
</dbReference>
<name>A0A6M4WZP0_9ACTN</name>
<evidence type="ECO:0000313" key="1">
    <source>
        <dbReference type="EMBL" id="QJT03476.1"/>
    </source>
</evidence>
<reference evidence="1" key="1">
    <citation type="submission" date="2020-03" db="EMBL/GenBank/DDBJ databases">
        <title>Molecular networking-based the target discovery of potent antiproliferative macrolactams: 5/6/7/16 polycyclic ansamycins and glycosylated trienomycin from Streptomyces cacaoi subsp. asoensis.</title>
        <authorList>
            <person name="Liu L.-L."/>
        </authorList>
    </citation>
    <scope>NUCLEOTIDE SEQUENCE [LARGE SCALE GENOMIC DNA]</scope>
    <source>
        <strain evidence="1">H2S5</strain>
    </source>
</reference>
<dbReference type="EMBL" id="CP049838">
    <property type="protein sequence ID" value="QJT03476.1"/>
    <property type="molecule type" value="Genomic_DNA"/>
</dbReference>
<proteinExistence type="predicted"/>
<keyword evidence="2" id="KW-1185">Reference proteome</keyword>